<evidence type="ECO:0000256" key="1">
    <source>
        <dbReference type="SAM" id="MobiDB-lite"/>
    </source>
</evidence>
<dbReference type="Proteomes" id="UP000501690">
    <property type="component" value="Linkage Group LG7"/>
</dbReference>
<accession>A0A4D6ME56</accession>
<dbReference type="AlphaFoldDB" id="A0A4D6ME56"/>
<proteinExistence type="predicted"/>
<name>A0A4D6ME56_VIGUN</name>
<sequence length="182" mass="20839">MKQECDEDFGLNEHDCIVNLHLFGVFGARAMAKLYKFHPSDSFSPRREFQESIQCSYSSNSLKRPRLGLGKIQSRLGEIGSPKRGLAQARRARLSEMTRLNEHDCIVNLHLFGVFGARAMAKLYKFHPSDSFSPRREFQESIQCSYSSNSLKRPRSRSGEESSPKRDDEVQTLLHARLDEVD</sequence>
<feature type="region of interest" description="Disordered" evidence="1">
    <location>
        <begin position="143"/>
        <end position="171"/>
    </location>
</feature>
<feature type="compositionally biased region" description="Basic and acidic residues" evidence="1">
    <location>
        <begin position="157"/>
        <end position="169"/>
    </location>
</feature>
<dbReference type="EMBL" id="CP039351">
    <property type="protein sequence ID" value="QCD99719.1"/>
    <property type="molecule type" value="Genomic_DNA"/>
</dbReference>
<evidence type="ECO:0000313" key="2">
    <source>
        <dbReference type="EMBL" id="QCD99719.1"/>
    </source>
</evidence>
<protein>
    <submittedName>
        <fullName evidence="2">Uncharacterized protein</fullName>
    </submittedName>
</protein>
<organism evidence="2 3">
    <name type="scientific">Vigna unguiculata</name>
    <name type="common">Cowpea</name>
    <dbReference type="NCBI Taxonomy" id="3917"/>
    <lineage>
        <taxon>Eukaryota</taxon>
        <taxon>Viridiplantae</taxon>
        <taxon>Streptophyta</taxon>
        <taxon>Embryophyta</taxon>
        <taxon>Tracheophyta</taxon>
        <taxon>Spermatophyta</taxon>
        <taxon>Magnoliopsida</taxon>
        <taxon>eudicotyledons</taxon>
        <taxon>Gunneridae</taxon>
        <taxon>Pentapetalae</taxon>
        <taxon>rosids</taxon>
        <taxon>fabids</taxon>
        <taxon>Fabales</taxon>
        <taxon>Fabaceae</taxon>
        <taxon>Papilionoideae</taxon>
        <taxon>50 kb inversion clade</taxon>
        <taxon>NPAAA clade</taxon>
        <taxon>indigoferoid/millettioid clade</taxon>
        <taxon>Phaseoleae</taxon>
        <taxon>Vigna</taxon>
    </lineage>
</organism>
<evidence type="ECO:0000313" key="3">
    <source>
        <dbReference type="Proteomes" id="UP000501690"/>
    </source>
</evidence>
<reference evidence="2 3" key="1">
    <citation type="submission" date="2019-04" db="EMBL/GenBank/DDBJ databases">
        <title>An improved genome assembly and genetic linkage map for asparagus bean, Vigna unguiculata ssp. sesquipedialis.</title>
        <authorList>
            <person name="Xia Q."/>
            <person name="Zhang R."/>
            <person name="Dong Y."/>
        </authorList>
    </citation>
    <scope>NUCLEOTIDE SEQUENCE [LARGE SCALE GENOMIC DNA]</scope>
    <source>
        <tissue evidence="2">Leaf</tissue>
    </source>
</reference>
<keyword evidence="3" id="KW-1185">Reference proteome</keyword>
<gene>
    <name evidence="2" type="ORF">DEO72_LG7g1004</name>
</gene>